<name>A0A915KJR7_ROMCU</name>
<keyword evidence="1" id="KW-1185">Reference proteome</keyword>
<accession>A0A915KJR7</accession>
<reference evidence="2" key="1">
    <citation type="submission" date="2022-11" db="UniProtKB">
        <authorList>
            <consortium name="WormBaseParasite"/>
        </authorList>
    </citation>
    <scope>IDENTIFICATION</scope>
</reference>
<dbReference type="WBParaSite" id="nRc.2.0.1.t39065-RA">
    <property type="protein sequence ID" value="nRc.2.0.1.t39065-RA"/>
    <property type="gene ID" value="nRc.2.0.1.g39065"/>
</dbReference>
<evidence type="ECO:0000313" key="2">
    <source>
        <dbReference type="WBParaSite" id="nRc.2.0.1.t39065-RA"/>
    </source>
</evidence>
<proteinExistence type="predicted"/>
<sequence length="109" mass="12687">MDVKHHFTKALTIIQNQVRRAQDTYTWTYNPSGTDPNIIGIATICISEESANNFAIADGLLPIYLRLESWEIDLYVRNRIVLENDIVLSLKVHTVSLWTLRNRKLFRDQ</sequence>
<organism evidence="1 2">
    <name type="scientific">Romanomermis culicivorax</name>
    <name type="common">Nematode worm</name>
    <dbReference type="NCBI Taxonomy" id="13658"/>
    <lineage>
        <taxon>Eukaryota</taxon>
        <taxon>Metazoa</taxon>
        <taxon>Ecdysozoa</taxon>
        <taxon>Nematoda</taxon>
        <taxon>Enoplea</taxon>
        <taxon>Dorylaimia</taxon>
        <taxon>Mermithida</taxon>
        <taxon>Mermithoidea</taxon>
        <taxon>Mermithidae</taxon>
        <taxon>Romanomermis</taxon>
    </lineage>
</organism>
<protein>
    <submittedName>
        <fullName evidence="2">Uncharacterized protein</fullName>
    </submittedName>
</protein>
<dbReference type="Proteomes" id="UP000887565">
    <property type="component" value="Unplaced"/>
</dbReference>
<dbReference type="AlphaFoldDB" id="A0A915KJR7"/>
<evidence type="ECO:0000313" key="1">
    <source>
        <dbReference type="Proteomes" id="UP000887565"/>
    </source>
</evidence>